<evidence type="ECO:0000313" key="3">
    <source>
        <dbReference type="EMBL" id="OLQ13535.1"/>
    </source>
</evidence>
<sequence>MIIHLKDLWQSLDVRALSAGLGACAAGARWQETLCILSFLKDTGLGLPNEVGRSAAIAALVRADRWQQALVLHVIFESELESADPVSIGAAINACAEGSHWQGALSLLDQLLDLHALKQEREVHSPRTVQVCRNATITATGRASRHSDEQARCRSQCLSARFTVGTGFAASSLCTERRRRWFHAGPPPHRWMSQAAIAACERASRWTAALSLLRRGGSLPSWNTAMSACEKAGLWQLALLLFLQLPDYRLSPSGVSYNTAICACEREGLWQDALFLLSQRRELEEADNIAVGSAVSACAKAAQWERAVAMVLKPWDLAVLWSRLVDSRCCSAALLACQKVSKWLQALDLFRGYPAASEVVRHLEPADFAFAASACDEVHHAGPASEIRHALSQSHVLRRSTAALDAVIAMDTTAAGDSCGELLRGRISALADVPWLNSWFSACNYASMPQGRHWSLLDLFDGSRFSCGNFLDHRHRAIAVKRGSHSRPEHVPKSKRERMLQRPQNTFMGRTGRRKQDRDLYFGNWPLDPSAHSQARQGRNPKFGYWRAKLKESRSAKSLRECLYAAIRQGEVDASVISCAMQKCGYNRWWETLLQVHEAQDRCNVALSGIQARIFLTAIASCLKDQRLSEATLASRYGLHLGKSIWHAMPSPTSEFDFNPAVGSAWYLCAAVGPEALQWAKEIAEWSETVPATINIISYTSFLSLLERCKLHAEVDELLDQISRSEDASPNAVLLGNLINEAGMLLNWRRADFIWDKLVSYLAVEPNHICYVAYAKAHLLAARPTVAVRILDRMRKAGLGSGNGQASVLQLQCLLLLCHSSPTESHLSDLATFLEGSAGLNVTGSGRLLESEWRQLRNSATQLSSEPSSLTLHQLLVLYHVKRRSLMTTWPDYAAGSEYLSSRFVQSALAPALSSLQGGLCSHEVLHCLPSFGVHGTREGLVLLHMEPRANLKLHVKDQFDKHYARASVCTAA</sequence>
<accession>A0A1Q9F1J7</accession>
<evidence type="ECO:0000256" key="1">
    <source>
        <dbReference type="ARBA" id="ARBA00022737"/>
    </source>
</evidence>
<dbReference type="EMBL" id="LSRX01000026">
    <property type="protein sequence ID" value="OLQ13535.1"/>
    <property type="molecule type" value="Genomic_DNA"/>
</dbReference>
<dbReference type="InterPro" id="IPR011990">
    <property type="entry name" value="TPR-like_helical_dom_sf"/>
</dbReference>
<dbReference type="Pfam" id="PF01535">
    <property type="entry name" value="PPR"/>
    <property type="match status" value="2"/>
</dbReference>
<keyword evidence="1" id="KW-0677">Repeat</keyword>
<proteinExistence type="predicted"/>
<dbReference type="PANTHER" id="PTHR47447:SF17">
    <property type="entry name" value="OS12G0638900 PROTEIN"/>
    <property type="match status" value="1"/>
</dbReference>
<dbReference type="Gene3D" id="1.25.40.10">
    <property type="entry name" value="Tetratricopeptide repeat domain"/>
    <property type="match status" value="3"/>
</dbReference>
<dbReference type="PROSITE" id="PS51375">
    <property type="entry name" value="PPR"/>
    <property type="match status" value="1"/>
</dbReference>
<name>A0A1Q9F1J7_SYMMI</name>
<dbReference type="Proteomes" id="UP000186817">
    <property type="component" value="Unassembled WGS sequence"/>
</dbReference>
<keyword evidence="4" id="KW-1185">Reference proteome</keyword>
<dbReference type="InterPro" id="IPR002885">
    <property type="entry name" value="PPR_rpt"/>
</dbReference>
<protein>
    <submittedName>
        <fullName evidence="3">Pentatricopeptide repeat-containing protein, chloroplastic</fullName>
    </submittedName>
</protein>
<evidence type="ECO:0000256" key="2">
    <source>
        <dbReference type="PROSITE-ProRule" id="PRU00708"/>
    </source>
</evidence>
<dbReference type="OrthoDB" id="423982at2759"/>
<reference evidence="3 4" key="1">
    <citation type="submission" date="2016-02" db="EMBL/GenBank/DDBJ databases">
        <title>Genome analysis of coral dinoflagellate symbionts highlights evolutionary adaptations to a symbiotic lifestyle.</title>
        <authorList>
            <person name="Aranda M."/>
            <person name="Li Y."/>
            <person name="Liew Y.J."/>
            <person name="Baumgarten S."/>
            <person name="Simakov O."/>
            <person name="Wilson M."/>
            <person name="Piel J."/>
            <person name="Ashoor H."/>
            <person name="Bougouffa S."/>
            <person name="Bajic V.B."/>
            <person name="Ryu T."/>
            <person name="Ravasi T."/>
            <person name="Bayer T."/>
            <person name="Micklem G."/>
            <person name="Kim H."/>
            <person name="Bhak J."/>
            <person name="Lajeunesse T.C."/>
            <person name="Voolstra C.R."/>
        </authorList>
    </citation>
    <scope>NUCLEOTIDE SEQUENCE [LARGE SCALE GENOMIC DNA]</scope>
    <source>
        <strain evidence="3 4">CCMP2467</strain>
    </source>
</reference>
<evidence type="ECO:0000313" key="4">
    <source>
        <dbReference type="Proteomes" id="UP000186817"/>
    </source>
</evidence>
<organism evidence="3 4">
    <name type="scientific">Symbiodinium microadriaticum</name>
    <name type="common">Dinoflagellate</name>
    <name type="synonym">Zooxanthella microadriatica</name>
    <dbReference type="NCBI Taxonomy" id="2951"/>
    <lineage>
        <taxon>Eukaryota</taxon>
        <taxon>Sar</taxon>
        <taxon>Alveolata</taxon>
        <taxon>Dinophyceae</taxon>
        <taxon>Suessiales</taxon>
        <taxon>Symbiodiniaceae</taxon>
        <taxon>Symbiodinium</taxon>
    </lineage>
</organism>
<feature type="repeat" description="PPR" evidence="2">
    <location>
        <begin position="218"/>
        <end position="252"/>
    </location>
</feature>
<dbReference type="PANTHER" id="PTHR47447">
    <property type="entry name" value="OS03G0856100 PROTEIN"/>
    <property type="match status" value="1"/>
</dbReference>
<dbReference type="AlphaFoldDB" id="A0A1Q9F1J7"/>
<gene>
    <name evidence="3" type="ORF">AK812_SmicGene2377</name>
</gene>
<comment type="caution">
    <text evidence="3">The sequence shown here is derived from an EMBL/GenBank/DDBJ whole genome shotgun (WGS) entry which is preliminary data.</text>
</comment>